<gene>
    <name evidence="3" type="ORF">PSQ40_07030</name>
</gene>
<dbReference type="SUPFAM" id="SSF54593">
    <property type="entry name" value="Glyoxalase/Bleomycin resistance protein/Dihydroxybiphenyl dioxygenase"/>
    <property type="match status" value="1"/>
</dbReference>
<dbReference type="InterPro" id="IPR041581">
    <property type="entry name" value="Glyoxalase_6"/>
</dbReference>
<proteinExistence type="predicted"/>
<dbReference type="EMBL" id="JAQSIP010000003">
    <property type="protein sequence ID" value="MDD0838320.1"/>
    <property type="molecule type" value="Genomic_DNA"/>
</dbReference>
<evidence type="ECO:0000256" key="1">
    <source>
        <dbReference type="SAM" id="MobiDB-lite"/>
    </source>
</evidence>
<comment type="caution">
    <text evidence="3">The sequence shown here is derived from an EMBL/GenBank/DDBJ whole genome shotgun (WGS) entry which is preliminary data.</text>
</comment>
<protein>
    <submittedName>
        <fullName evidence="3">Bleomycin resistance protein</fullName>
    </submittedName>
</protein>
<name>A0ABT5MW96_9BURK</name>
<feature type="domain" description="VOC" evidence="2">
    <location>
        <begin position="1"/>
        <end position="129"/>
    </location>
</feature>
<accession>A0ABT5MW96</accession>
<dbReference type="InterPro" id="IPR037523">
    <property type="entry name" value="VOC_core"/>
</dbReference>
<dbReference type="Proteomes" id="UP001528673">
    <property type="component" value="Unassembled WGS sequence"/>
</dbReference>
<dbReference type="Gene3D" id="3.10.180.10">
    <property type="entry name" value="2,3-Dihydroxybiphenyl 1,2-Dioxygenase, domain 1"/>
    <property type="match status" value="1"/>
</dbReference>
<evidence type="ECO:0000313" key="4">
    <source>
        <dbReference type="Proteomes" id="UP001528673"/>
    </source>
</evidence>
<evidence type="ECO:0000259" key="2">
    <source>
        <dbReference type="PROSITE" id="PS51819"/>
    </source>
</evidence>
<organism evidence="3 4">
    <name type="scientific">Curvibacter cyanobacteriorum</name>
    <dbReference type="NCBI Taxonomy" id="3026422"/>
    <lineage>
        <taxon>Bacteria</taxon>
        <taxon>Pseudomonadati</taxon>
        <taxon>Pseudomonadota</taxon>
        <taxon>Betaproteobacteria</taxon>
        <taxon>Burkholderiales</taxon>
        <taxon>Comamonadaceae</taxon>
        <taxon>Curvibacter</taxon>
    </lineage>
</organism>
<dbReference type="InterPro" id="IPR029068">
    <property type="entry name" value="Glyas_Bleomycin-R_OHBP_Dase"/>
</dbReference>
<sequence>MKLWFNLLCAEPEALMLFYQALLGLPEARASRSPIYRALEGHDFQLGFNAAPAYALLGLQGREPAPDQPPPVTAYATFMLSTAAEVSEGAARVGALGGQLLKPPYATYYGQWQTVLADPAGNAFRLSSERLPDGVEPPAFPRSQGLPPA</sequence>
<feature type="region of interest" description="Disordered" evidence="1">
    <location>
        <begin position="128"/>
        <end position="149"/>
    </location>
</feature>
<dbReference type="Pfam" id="PF18029">
    <property type="entry name" value="Glyoxalase_6"/>
    <property type="match status" value="1"/>
</dbReference>
<evidence type="ECO:0000313" key="3">
    <source>
        <dbReference type="EMBL" id="MDD0838320.1"/>
    </source>
</evidence>
<dbReference type="RefSeq" id="WP_273950064.1">
    <property type="nucleotide sequence ID" value="NZ_JAQSIP010000003.1"/>
</dbReference>
<keyword evidence="4" id="KW-1185">Reference proteome</keyword>
<dbReference type="PROSITE" id="PS51819">
    <property type="entry name" value="VOC"/>
    <property type="match status" value="1"/>
</dbReference>
<reference evidence="3 4" key="1">
    <citation type="submission" date="2023-02" db="EMBL/GenBank/DDBJ databases">
        <title>Bacterial whole genomic sequence of Curvibacter sp. HBC61.</title>
        <authorList>
            <person name="Le V."/>
            <person name="Ko S.-R."/>
            <person name="Ahn C.-Y."/>
            <person name="Oh H.-M."/>
        </authorList>
    </citation>
    <scope>NUCLEOTIDE SEQUENCE [LARGE SCALE GENOMIC DNA]</scope>
    <source>
        <strain evidence="3 4">HBC61</strain>
    </source>
</reference>